<gene>
    <name evidence="3" type="ORF">UTRI_05980</name>
</gene>
<name>A0A5C3EKW5_9BASI</name>
<feature type="transmembrane region" description="Helical" evidence="2">
    <location>
        <begin position="690"/>
        <end position="709"/>
    </location>
</feature>
<feature type="compositionally biased region" description="Low complexity" evidence="1">
    <location>
        <begin position="644"/>
        <end position="675"/>
    </location>
</feature>
<feature type="compositionally biased region" description="Polar residues" evidence="1">
    <location>
        <begin position="234"/>
        <end position="245"/>
    </location>
</feature>
<feature type="compositionally biased region" description="Polar residues" evidence="1">
    <location>
        <begin position="461"/>
        <end position="474"/>
    </location>
</feature>
<dbReference type="EMBL" id="OOIN01000031">
    <property type="protein sequence ID" value="SPO30141.1"/>
    <property type="molecule type" value="Genomic_DNA"/>
</dbReference>
<organism evidence="3 4">
    <name type="scientific">Ustilago trichophora</name>
    <dbReference type="NCBI Taxonomy" id="86804"/>
    <lineage>
        <taxon>Eukaryota</taxon>
        <taxon>Fungi</taxon>
        <taxon>Dikarya</taxon>
        <taxon>Basidiomycota</taxon>
        <taxon>Ustilaginomycotina</taxon>
        <taxon>Ustilaginomycetes</taxon>
        <taxon>Ustilaginales</taxon>
        <taxon>Ustilaginaceae</taxon>
        <taxon>Ustilago</taxon>
    </lineage>
</organism>
<keyword evidence="2" id="KW-1133">Transmembrane helix</keyword>
<protein>
    <submittedName>
        <fullName evidence="3">Uncharacterized protein</fullName>
    </submittedName>
</protein>
<sequence>MAASATMRPHSSSSSGASTPWLSPEASSSTWRGSYATSADLSRRASSGSTSSSANANMMTGSEPSSSRDPHLQEWWEHVLPPGQLAERLRKAQRSSSASRRRNNPALANATPSERSAWKRLSGLPKETSQQHDRSEASTATSSRRSSFQGSSATLPRSALKSSHRSQDAAAAGFHYGNICQSESSAEVSSDEFGGTSTGQHSPQNHSRYTFPSGLPVGGNEHNSSSRRAGVRTVGNSPELVSNAWSTTSSTSPPLPSAFDSSRTGSRSMGGRRMRVMSEDGITSSVFASSQSSSSTSYRLPNSHSAIHLNQFATINNDTSTWSTTAADRTRARFTHHSLPDTPELSSDEGLDVTSFTTTTTQRTRKISTTKTTVRSSSSKAPSPPTILRSHFDRPDQPPCPLGAEETAGSGSVSTSPSRRDRHVSFDRATEIPRRASVDDYTEPVTSSQSAFNFGNLPNRDYTSPFDSLPPRSNSTRRPRQGVRINGRRTTSFSLPGSRRGSIREDSPFQFAAAAPEASASGHRRSHSIPDAVLLDSLNVAHKQLASAGNLALTLTRQLSAPLRPVFHMTLFLSISSITVISLACFLCASYMLTAWDDASKRAHKVGEVAGRTRHRFERTLDWGMRMLGPNDAPSRGNNKPNGKAKATEASAESASEFRSARGATASSGTTSTKAESGKRNSVSSAAGHLFFWPARMAWSGASVVAYRITPPSITKLFEQDKTKSKSTLPPRPPLSTLLPSILFTLLLAVGAGLTSFLASRRAAQAASGMSGDNHTQPYAVPTSPTGMEYVHIASSSPPPNPNLSPFAGKNFHSMRTNTHVWEKDAKRRSFGGFTPPSSSGTTFVR</sequence>
<feature type="region of interest" description="Disordered" evidence="1">
    <location>
        <begin position="1"/>
        <end position="166"/>
    </location>
</feature>
<dbReference type="AlphaFoldDB" id="A0A5C3EKW5"/>
<feature type="compositionally biased region" description="Polar residues" evidence="1">
    <location>
        <begin position="16"/>
        <end position="40"/>
    </location>
</feature>
<feature type="region of interest" description="Disordered" evidence="1">
    <location>
        <begin position="626"/>
        <end position="680"/>
    </location>
</feature>
<accession>A0A5C3EKW5</accession>
<feature type="compositionally biased region" description="Basic and acidic residues" evidence="1">
    <location>
        <begin position="423"/>
        <end position="438"/>
    </location>
</feature>
<evidence type="ECO:0000313" key="3">
    <source>
        <dbReference type="EMBL" id="SPO30141.1"/>
    </source>
</evidence>
<evidence type="ECO:0000256" key="2">
    <source>
        <dbReference type="SAM" id="Phobius"/>
    </source>
</evidence>
<feature type="compositionally biased region" description="Low complexity" evidence="1">
    <location>
        <begin position="369"/>
        <end position="380"/>
    </location>
</feature>
<keyword evidence="2" id="KW-0472">Membrane</keyword>
<feature type="compositionally biased region" description="Basic and acidic residues" evidence="1">
    <location>
        <begin position="66"/>
        <end position="77"/>
    </location>
</feature>
<feature type="region of interest" description="Disordered" evidence="1">
    <location>
        <begin position="187"/>
        <end position="271"/>
    </location>
</feature>
<feature type="compositionally biased region" description="Low complexity" evidence="1">
    <location>
        <begin position="137"/>
        <end position="152"/>
    </location>
</feature>
<dbReference type="Proteomes" id="UP000324022">
    <property type="component" value="Unassembled WGS sequence"/>
</dbReference>
<keyword evidence="4" id="KW-1185">Reference proteome</keyword>
<feature type="compositionally biased region" description="Low complexity" evidence="1">
    <location>
        <begin position="44"/>
        <end position="60"/>
    </location>
</feature>
<evidence type="ECO:0000256" key="1">
    <source>
        <dbReference type="SAM" id="MobiDB-lite"/>
    </source>
</evidence>
<dbReference type="OrthoDB" id="3367059at2759"/>
<reference evidence="3 4" key="1">
    <citation type="submission" date="2018-03" db="EMBL/GenBank/DDBJ databases">
        <authorList>
            <person name="Guldener U."/>
        </authorList>
    </citation>
    <scope>NUCLEOTIDE SEQUENCE [LARGE SCALE GENOMIC DNA]</scope>
    <source>
        <strain evidence="3 4">NBRC100155</strain>
    </source>
</reference>
<feature type="compositionally biased region" description="Polar residues" evidence="1">
    <location>
        <begin position="444"/>
        <end position="453"/>
    </location>
</feature>
<keyword evidence="2" id="KW-0812">Transmembrane</keyword>
<proteinExistence type="predicted"/>
<evidence type="ECO:0000313" key="4">
    <source>
        <dbReference type="Proteomes" id="UP000324022"/>
    </source>
</evidence>
<feature type="transmembrane region" description="Helical" evidence="2">
    <location>
        <begin position="566"/>
        <end position="593"/>
    </location>
</feature>
<feature type="transmembrane region" description="Helical" evidence="2">
    <location>
        <begin position="738"/>
        <end position="760"/>
    </location>
</feature>
<feature type="compositionally biased region" description="Low complexity" evidence="1">
    <location>
        <begin position="94"/>
        <end position="110"/>
    </location>
</feature>
<feature type="region of interest" description="Disordered" evidence="1">
    <location>
        <begin position="336"/>
        <end position="503"/>
    </location>
</feature>
<feature type="compositionally biased region" description="Polar residues" evidence="1">
    <location>
        <begin position="198"/>
        <end position="210"/>
    </location>
</feature>